<evidence type="ECO:0000256" key="2">
    <source>
        <dbReference type="PROSITE-ProRule" id="PRU01091"/>
    </source>
</evidence>
<organism evidence="4 5">
    <name type="scientific">Pseudomonas syringae pv. ribicola</name>
    <dbReference type="NCBI Taxonomy" id="55398"/>
    <lineage>
        <taxon>Bacteria</taxon>
        <taxon>Pseudomonadati</taxon>
        <taxon>Pseudomonadota</taxon>
        <taxon>Gammaproteobacteria</taxon>
        <taxon>Pseudomonadales</taxon>
        <taxon>Pseudomonadaceae</taxon>
        <taxon>Pseudomonas</taxon>
    </lineage>
</organism>
<dbReference type="PANTHER" id="PTHR47691:SF3">
    <property type="entry name" value="HTH-TYPE TRANSCRIPTIONAL REGULATOR RV0890C-RELATED"/>
    <property type="match status" value="1"/>
</dbReference>
<evidence type="ECO:0000259" key="3">
    <source>
        <dbReference type="PROSITE" id="PS51755"/>
    </source>
</evidence>
<gene>
    <name evidence="4" type="ORF">ALO47_03195</name>
</gene>
<feature type="DNA-binding region" description="OmpR/PhoB-type" evidence="2">
    <location>
        <begin position="6"/>
        <end position="104"/>
    </location>
</feature>
<dbReference type="Proteomes" id="UP000050554">
    <property type="component" value="Unassembled WGS sequence"/>
</dbReference>
<dbReference type="Pfam" id="PF00486">
    <property type="entry name" value="Trans_reg_C"/>
    <property type="match status" value="1"/>
</dbReference>
<protein>
    <submittedName>
        <fullName evidence="4">Transcriptional regulator</fullName>
    </submittedName>
</protein>
<dbReference type="GO" id="GO:0016887">
    <property type="term" value="F:ATP hydrolysis activity"/>
    <property type="evidence" value="ECO:0007669"/>
    <property type="project" value="InterPro"/>
</dbReference>
<keyword evidence="1 2" id="KW-0238">DNA-binding</keyword>
<dbReference type="PATRIC" id="fig|55398.3.peg.4023"/>
<evidence type="ECO:0000313" key="4">
    <source>
        <dbReference type="EMBL" id="KPY51860.1"/>
    </source>
</evidence>
<sequence length="923" mass="103136">MTVLTEQAMRFGPYRIYPQQRLVLEADRPLRLGRRAVDILLVLLENAGNVVSKQHLINRVWPRTVVEDGNLRVHMAALRKALGDGQAGQRYIVTVAQRGYSFVAPFTLEHSENAPDAWMNTPPHHNLPMRRARMLGREALVERLISQLQQHRFISLVGPGGIGKTTTALRVAEQLIDRYRDGIRLLDLAPLTDPAVIVPHLASMLELSLPDDQPVNHMAAYLRERHMLLVIDNCEHMIDAIAQLSERILRSAPHVHILTTSRESLRAEGEFVQRVDALDCPPSDSDRTSAMGFAALQLFVERAMASHEQFELTDENLPLAIELCQRLDGIPLAIELAAAQVGNLRLSGVLEHLQQSCREHSDDPSDAMTRHQTLRTTLDWSYQMLSACEQNCLQRLGIFKGRFSLESAAAVITDQPVATYEVFNAITQLVAKSLLNVEVGDDEVFYHLLDTTRRYALEKLRVHHELPATQERHARRCLAIMEQARQDWEKVSTAQWIDRYSRILEDIRSALAWGLDADVPQIIAIRLVAQSAPLWQELSLLKEHGHYVRRALMLLDANPLPCLDLKMILKLAQGNFSYHTVGSTPETVEAFSTAQVLAEQAGDLAGQLQAISGLVAVNLCSGHYPQTIEQSRQFNRLGFDTNEALRLSAQRLRALALHYNGDQRQARRDAEQVIQHMAHNGHLNRFTQGFGIQYDLSVASLTLLARILWMQGQPEQAARTATQALEIALQINHGASICYTLAVAGCAIALYNGDIQVAGERVKLLQEQAQKHSVLLFYRWAGLYEQLLSESAMSDDQPQGSGLIRDIMVTLRPGLVDLALTERAQAGLAGWCTAEMLRCRAETLQAHDEGGAQTLLLQAVEVARSQHALAWELRSATSLARLWQGQGKEQQARILLAPVHARFSEGFATPDLLAARALLDQLY</sequence>
<dbReference type="InterPro" id="IPR011990">
    <property type="entry name" value="TPR-like_helical_dom_sf"/>
</dbReference>
<dbReference type="EMBL" id="LJRF01000003">
    <property type="protein sequence ID" value="KPY51860.1"/>
    <property type="molecule type" value="Genomic_DNA"/>
</dbReference>
<accession>A0A0Q0EK80</accession>
<evidence type="ECO:0000313" key="5">
    <source>
        <dbReference type="Proteomes" id="UP000050554"/>
    </source>
</evidence>
<evidence type="ECO:0000256" key="1">
    <source>
        <dbReference type="ARBA" id="ARBA00023125"/>
    </source>
</evidence>
<dbReference type="PROSITE" id="PS51755">
    <property type="entry name" value="OMPR_PHOB"/>
    <property type="match status" value="1"/>
</dbReference>
<dbReference type="AlphaFoldDB" id="A0A0Q0EK80"/>
<dbReference type="Pfam" id="PF13401">
    <property type="entry name" value="AAA_22"/>
    <property type="match status" value="1"/>
</dbReference>
<dbReference type="SUPFAM" id="SSF46894">
    <property type="entry name" value="C-terminal effector domain of the bipartite response regulators"/>
    <property type="match status" value="1"/>
</dbReference>
<dbReference type="Gene3D" id="1.10.10.10">
    <property type="entry name" value="Winged helix-like DNA-binding domain superfamily/Winged helix DNA-binding domain"/>
    <property type="match status" value="1"/>
</dbReference>
<dbReference type="InterPro" id="IPR001867">
    <property type="entry name" value="OmpR/PhoB-type_DNA-bd"/>
</dbReference>
<dbReference type="PRINTS" id="PR00364">
    <property type="entry name" value="DISEASERSIST"/>
</dbReference>
<dbReference type="Gene3D" id="3.40.50.300">
    <property type="entry name" value="P-loop containing nucleotide triphosphate hydrolases"/>
    <property type="match status" value="1"/>
</dbReference>
<dbReference type="PANTHER" id="PTHR47691">
    <property type="entry name" value="REGULATOR-RELATED"/>
    <property type="match status" value="1"/>
</dbReference>
<comment type="caution">
    <text evidence="4">The sequence shown here is derived from an EMBL/GenBank/DDBJ whole genome shotgun (WGS) entry which is preliminary data.</text>
</comment>
<dbReference type="GO" id="GO:0000160">
    <property type="term" value="P:phosphorelay signal transduction system"/>
    <property type="evidence" value="ECO:0007669"/>
    <property type="project" value="InterPro"/>
</dbReference>
<dbReference type="InterPro" id="IPR027417">
    <property type="entry name" value="P-loop_NTPase"/>
</dbReference>
<dbReference type="InterPro" id="IPR049945">
    <property type="entry name" value="AAA_22"/>
</dbReference>
<reference evidence="4 5" key="1">
    <citation type="submission" date="2015-09" db="EMBL/GenBank/DDBJ databases">
        <title>Genome announcement of multiple Pseudomonas syringae strains.</title>
        <authorList>
            <person name="Thakur S."/>
            <person name="Wang P.W."/>
            <person name="Gong Y."/>
            <person name="Weir B.S."/>
            <person name="Guttman D.S."/>
        </authorList>
    </citation>
    <scope>NUCLEOTIDE SEQUENCE [LARGE SCALE GENOMIC DNA]</scope>
    <source>
        <strain evidence="4 5">ICMP3882</strain>
    </source>
</reference>
<dbReference type="SUPFAM" id="SSF48452">
    <property type="entry name" value="TPR-like"/>
    <property type="match status" value="1"/>
</dbReference>
<feature type="domain" description="OmpR/PhoB-type" evidence="3">
    <location>
        <begin position="6"/>
        <end position="104"/>
    </location>
</feature>
<dbReference type="GO" id="GO:0006355">
    <property type="term" value="P:regulation of DNA-templated transcription"/>
    <property type="evidence" value="ECO:0007669"/>
    <property type="project" value="InterPro"/>
</dbReference>
<dbReference type="SMART" id="SM00862">
    <property type="entry name" value="Trans_reg_C"/>
    <property type="match status" value="1"/>
</dbReference>
<dbReference type="InterPro" id="IPR036388">
    <property type="entry name" value="WH-like_DNA-bd_sf"/>
</dbReference>
<dbReference type="SUPFAM" id="SSF52540">
    <property type="entry name" value="P-loop containing nucleoside triphosphate hydrolases"/>
    <property type="match status" value="1"/>
</dbReference>
<dbReference type="Gene3D" id="1.25.40.10">
    <property type="entry name" value="Tetratricopeptide repeat domain"/>
    <property type="match status" value="1"/>
</dbReference>
<dbReference type="RefSeq" id="WP_004884262.1">
    <property type="nucleotide sequence ID" value="NZ_LJRF01000003.1"/>
</dbReference>
<dbReference type="GO" id="GO:0003677">
    <property type="term" value="F:DNA binding"/>
    <property type="evidence" value="ECO:0007669"/>
    <property type="project" value="UniProtKB-UniRule"/>
</dbReference>
<dbReference type="InterPro" id="IPR016032">
    <property type="entry name" value="Sig_transdc_resp-reg_C-effctor"/>
</dbReference>
<dbReference type="CDD" id="cd00383">
    <property type="entry name" value="trans_reg_C"/>
    <property type="match status" value="1"/>
</dbReference>
<name>A0A0Q0EK80_PSESI</name>
<proteinExistence type="predicted"/>